<evidence type="ECO:0000313" key="2">
    <source>
        <dbReference type="Proteomes" id="UP001202328"/>
    </source>
</evidence>
<proteinExistence type="predicted"/>
<name>A0AAD4XW25_9MAGN</name>
<dbReference type="EMBL" id="JAJJMB010000931">
    <property type="protein sequence ID" value="KAI3960472.1"/>
    <property type="molecule type" value="Genomic_DNA"/>
</dbReference>
<sequence>FSTDFQQALSKLHHPFNCKDAEKINLSEIIKTIVKNTISLELRYMIVSSVLISTAHPFTARIRN</sequence>
<comment type="caution">
    <text evidence="1">The sequence shown here is derived from an EMBL/GenBank/DDBJ whole genome shotgun (WGS) entry which is preliminary data.</text>
</comment>
<gene>
    <name evidence="1" type="ORF">MKW98_002971</name>
</gene>
<reference evidence="1" key="1">
    <citation type="submission" date="2022-04" db="EMBL/GenBank/DDBJ databases">
        <title>A functionally conserved STORR gene fusion in Papaver species that diverged 16.8 million years ago.</title>
        <authorList>
            <person name="Catania T."/>
        </authorList>
    </citation>
    <scope>NUCLEOTIDE SEQUENCE</scope>
    <source>
        <strain evidence="1">S-188037</strain>
    </source>
</reference>
<organism evidence="1 2">
    <name type="scientific">Papaver atlanticum</name>
    <dbReference type="NCBI Taxonomy" id="357466"/>
    <lineage>
        <taxon>Eukaryota</taxon>
        <taxon>Viridiplantae</taxon>
        <taxon>Streptophyta</taxon>
        <taxon>Embryophyta</taxon>
        <taxon>Tracheophyta</taxon>
        <taxon>Spermatophyta</taxon>
        <taxon>Magnoliopsida</taxon>
        <taxon>Ranunculales</taxon>
        <taxon>Papaveraceae</taxon>
        <taxon>Papaveroideae</taxon>
        <taxon>Papaver</taxon>
    </lineage>
</organism>
<accession>A0AAD4XW25</accession>
<keyword evidence="2" id="KW-1185">Reference proteome</keyword>
<protein>
    <submittedName>
        <fullName evidence="1">Uncharacterized protein</fullName>
    </submittedName>
</protein>
<evidence type="ECO:0000313" key="1">
    <source>
        <dbReference type="EMBL" id="KAI3960472.1"/>
    </source>
</evidence>
<feature type="non-terminal residue" evidence="1">
    <location>
        <position position="1"/>
    </location>
</feature>
<dbReference type="AlphaFoldDB" id="A0AAD4XW25"/>
<dbReference type="Proteomes" id="UP001202328">
    <property type="component" value="Unassembled WGS sequence"/>
</dbReference>